<proteinExistence type="predicted"/>
<dbReference type="InterPro" id="IPR050188">
    <property type="entry name" value="RluA_PseudoU_synthase"/>
</dbReference>
<protein>
    <submittedName>
        <fullName evidence="3">RNA pseudouridine synthase 1</fullName>
    </submittedName>
</protein>
<dbReference type="AlphaFoldDB" id="A0ABD1VJV2"/>
<organism evidence="3 4">
    <name type="scientific">Forsythia ovata</name>
    <dbReference type="NCBI Taxonomy" id="205694"/>
    <lineage>
        <taxon>Eukaryota</taxon>
        <taxon>Viridiplantae</taxon>
        <taxon>Streptophyta</taxon>
        <taxon>Embryophyta</taxon>
        <taxon>Tracheophyta</taxon>
        <taxon>Spermatophyta</taxon>
        <taxon>Magnoliopsida</taxon>
        <taxon>eudicotyledons</taxon>
        <taxon>Gunneridae</taxon>
        <taxon>Pentapetalae</taxon>
        <taxon>asterids</taxon>
        <taxon>lamiids</taxon>
        <taxon>Lamiales</taxon>
        <taxon>Oleaceae</taxon>
        <taxon>Forsythieae</taxon>
        <taxon>Forsythia</taxon>
    </lineage>
</organism>
<feature type="compositionally biased region" description="Polar residues" evidence="1">
    <location>
        <begin position="1"/>
        <end position="23"/>
    </location>
</feature>
<sequence length="139" mass="15210">MAAPTHSNSLKTQSGNDPKTLQNYPVPLSPPLPSISKNIELNRALTASSKSSIFSLNRNDVLFEDEWLIAINKPRGIYCESILSAVPTLLKNDSIDSGDHLNLPELHLANRLDRDTSGVTVITKSHKVAAKLVKAFTKH</sequence>
<dbReference type="Proteomes" id="UP001604277">
    <property type="component" value="Unassembled WGS sequence"/>
</dbReference>
<feature type="region of interest" description="Disordered" evidence="1">
    <location>
        <begin position="1"/>
        <end position="27"/>
    </location>
</feature>
<gene>
    <name evidence="3" type="ORF">Fot_18319</name>
</gene>
<comment type="caution">
    <text evidence="3">The sequence shown here is derived from an EMBL/GenBank/DDBJ whole genome shotgun (WGS) entry which is preliminary data.</text>
</comment>
<evidence type="ECO:0000259" key="2">
    <source>
        <dbReference type="Pfam" id="PF00849"/>
    </source>
</evidence>
<name>A0ABD1VJV2_9LAMI</name>
<accession>A0ABD1VJV2</accession>
<dbReference type="PANTHER" id="PTHR21600:SF47">
    <property type="entry name" value="RNA PSEUDOURIDINE SYNTHASE 1"/>
    <property type="match status" value="1"/>
</dbReference>
<evidence type="ECO:0000256" key="1">
    <source>
        <dbReference type="SAM" id="MobiDB-lite"/>
    </source>
</evidence>
<dbReference type="Pfam" id="PF00849">
    <property type="entry name" value="PseudoU_synth_2"/>
    <property type="match status" value="1"/>
</dbReference>
<evidence type="ECO:0000313" key="4">
    <source>
        <dbReference type="Proteomes" id="UP001604277"/>
    </source>
</evidence>
<dbReference type="EMBL" id="JBFOLJ010000005">
    <property type="protein sequence ID" value="KAL2536928.1"/>
    <property type="molecule type" value="Genomic_DNA"/>
</dbReference>
<dbReference type="Gene3D" id="3.30.2350.10">
    <property type="entry name" value="Pseudouridine synthase"/>
    <property type="match status" value="1"/>
</dbReference>
<reference evidence="4" key="1">
    <citation type="submission" date="2024-07" db="EMBL/GenBank/DDBJ databases">
        <title>Two chromosome-level genome assemblies of Korean endemic species Abeliophyllum distichum and Forsythia ovata (Oleaceae).</title>
        <authorList>
            <person name="Jang H."/>
        </authorList>
    </citation>
    <scope>NUCLEOTIDE SEQUENCE [LARGE SCALE GENOMIC DNA]</scope>
</reference>
<evidence type="ECO:0000313" key="3">
    <source>
        <dbReference type="EMBL" id="KAL2536928.1"/>
    </source>
</evidence>
<dbReference type="InterPro" id="IPR006145">
    <property type="entry name" value="PsdUridine_synth_RsuA/RluA"/>
</dbReference>
<dbReference type="PANTHER" id="PTHR21600">
    <property type="entry name" value="MITOCHONDRIAL RNA PSEUDOURIDINE SYNTHASE"/>
    <property type="match status" value="1"/>
</dbReference>
<dbReference type="SUPFAM" id="SSF55120">
    <property type="entry name" value="Pseudouridine synthase"/>
    <property type="match status" value="1"/>
</dbReference>
<dbReference type="InterPro" id="IPR020103">
    <property type="entry name" value="PsdUridine_synth_cat_dom_sf"/>
</dbReference>
<keyword evidence="4" id="KW-1185">Reference proteome</keyword>
<feature type="domain" description="Pseudouridine synthase RsuA/RluA-like" evidence="2">
    <location>
        <begin position="68"/>
        <end position="138"/>
    </location>
</feature>